<accession>A0A3P7NP84</accession>
<keyword evidence="1" id="KW-0560">Oxidoreductase</keyword>
<dbReference type="OrthoDB" id="1621027at2759"/>
<name>A0A3P7NP84_9BILA</name>
<dbReference type="Gene3D" id="3.40.50.720">
    <property type="entry name" value="NAD(P)-binding Rossmann-like Domain"/>
    <property type="match status" value="2"/>
</dbReference>
<evidence type="ECO:0000256" key="1">
    <source>
        <dbReference type="ARBA" id="ARBA00023002"/>
    </source>
</evidence>
<keyword evidence="4" id="KW-1185">Reference proteome</keyword>
<organism evidence="3 4">
    <name type="scientific">Gongylonema pulchrum</name>
    <dbReference type="NCBI Taxonomy" id="637853"/>
    <lineage>
        <taxon>Eukaryota</taxon>
        <taxon>Metazoa</taxon>
        <taxon>Ecdysozoa</taxon>
        <taxon>Nematoda</taxon>
        <taxon>Chromadorea</taxon>
        <taxon>Rhabditida</taxon>
        <taxon>Spirurina</taxon>
        <taxon>Spiruromorpha</taxon>
        <taxon>Spiruroidea</taxon>
        <taxon>Gongylonematidae</taxon>
        <taxon>Gongylonema</taxon>
    </lineage>
</organism>
<gene>
    <name evidence="3" type="ORF">GPUH_LOCUS21799</name>
</gene>
<dbReference type="SUPFAM" id="SSF51735">
    <property type="entry name" value="NAD(P)-binding Rossmann-fold domains"/>
    <property type="match status" value="1"/>
</dbReference>
<dbReference type="PANTHER" id="PTHR10996:SF277">
    <property type="entry name" value="GLYOXYLATE REDUCTASE_HYDROXYPYRUVATE REDUCTASE"/>
    <property type="match status" value="1"/>
</dbReference>
<dbReference type="InterPro" id="IPR050223">
    <property type="entry name" value="D-isomer_2-hydroxyacid_DH"/>
</dbReference>
<evidence type="ECO:0000259" key="2">
    <source>
        <dbReference type="Pfam" id="PF02826"/>
    </source>
</evidence>
<dbReference type="EMBL" id="UYRT01093500">
    <property type="protein sequence ID" value="VDN38943.1"/>
    <property type="molecule type" value="Genomic_DNA"/>
</dbReference>
<sequence length="128" mass="14001">MDELLKHSDFVVLTCAYSPEMKELINKETLSKMKRNAVLINTSRGALINQDDLYAALSSGQIRAAGLDVTMPEPLPPDNPLFSLSNCVILPHIGSATERARTEMLHIAEDGILGVLDGPKLPQHLRVV</sequence>
<evidence type="ECO:0000313" key="4">
    <source>
        <dbReference type="Proteomes" id="UP000271098"/>
    </source>
</evidence>
<dbReference type="InterPro" id="IPR029753">
    <property type="entry name" value="D-isomer_DH_CS"/>
</dbReference>
<dbReference type="InterPro" id="IPR036291">
    <property type="entry name" value="NAD(P)-bd_dom_sf"/>
</dbReference>
<protein>
    <recommendedName>
        <fullName evidence="2">D-isomer specific 2-hydroxyacid dehydrogenase NAD-binding domain-containing protein</fullName>
    </recommendedName>
</protein>
<reference evidence="3 4" key="1">
    <citation type="submission" date="2018-11" db="EMBL/GenBank/DDBJ databases">
        <authorList>
            <consortium name="Pathogen Informatics"/>
        </authorList>
    </citation>
    <scope>NUCLEOTIDE SEQUENCE [LARGE SCALE GENOMIC DNA]</scope>
</reference>
<dbReference type="AlphaFoldDB" id="A0A3P7NP84"/>
<dbReference type="PROSITE" id="PS00671">
    <property type="entry name" value="D_2_HYDROXYACID_DH_3"/>
    <property type="match status" value="1"/>
</dbReference>
<dbReference type="GO" id="GO:0005829">
    <property type="term" value="C:cytosol"/>
    <property type="evidence" value="ECO:0007669"/>
    <property type="project" value="TreeGrafter"/>
</dbReference>
<evidence type="ECO:0000313" key="3">
    <source>
        <dbReference type="EMBL" id="VDN38943.1"/>
    </source>
</evidence>
<dbReference type="InterPro" id="IPR006140">
    <property type="entry name" value="D-isomer_DH_NAD-bd"/>
</dbReference>
<dbReference type="GO" id="GO:0030267">
    <property type="term" value="F:glyoxylate reductase (NADPH) activity"/>
    <property type="evidence" value="ECO:0007669"/>
    <property type="project" value="TreeGrafter"/>
</dbReference>
<dbReference type="Pfam" id="PF02826">
    <property type="entry name" value="2-Hacid_dh_C"/>
    <property type="match status" value="1"/>
</dbReference>
<dbReference type="Proteomes" id="UP000271098">
    <property type="component" value="Unassembled WGS sequence"/>
</dbReference>
<dbReference type="GO" id="GO:0008465">
    <property type="term" value="F:hydroxypyruvate reductase (NADH) activity"/>
    <property type="evidence" value="ECO:0007669"/>
    <property type="project" value="TreeGrafter"/>
</dbReference>
<feature type="domain" description="D-isomer specific 2-hydroxyacid dehydrogenase NAD-binding" evidence="2">
    <location>
        <begin position="1"/>
        <end position="94"/>
    </location>
</feature>
<dbReference type="GO" id="GO:0051287">
    <property type="term" value="F:NAD binding"/>
    <property type="evidence" value="ECO:0007669"/>
    <property type="project" value="InterPro"/>
</dbReference>
<proteinExistence type="predicted"/>
<dbReference type="PANTHER" id="PTHR10996">
    <property type="entry name" value="2-HYDROXYACID DEHYDROGENASE-RELATED"/>
    <property type="match status" value="1"/>
</dbReference>